<comment type="caution">
    <text evidence="10">The sequence shown here is derived from an EMBL/GenBank/DDBJ whole genome shotgun (WGS) entry which is preliminary data.</text>
</comment>
<feature type="non-terminal residue" evidence="10">
    <location>
        <position position="1"/>
    </location>
</feature>
<dbReference type="GO" id="GO:0006606">
    <property type="term" value="P:protein import into nucleus"/>
    <property type="evidence" value="ECO:0007669"/>
    <property type="project" value="TreeGrafter"/>
</dbReference>
<comment type="subcellular location">
    <subcellularLocation>
        <location evidence="2">Nucleus membrane</location>
        <topology evidence="2">Peripheral membrane protein</topology>
    </subcellularLocation>
    <subcellularLocation>
        <location evidence="1 7">Nucleus</location>
        <location evidence="1 7">Nuclear pore complex</location>
    </subcellularLocation>
</comment>
<comment type="similarity">
    <text evidence="3 7">Belongs to the nucleoporin interacting component (NIC) family.</text>
</comment>
<evidence type="ECO:0000256" key="6">
    <source>
        <dbReference type="ARBA" id="ARBA00023242"/>
    </source>
</evidence>
<keyword evidence="5 7" id="KW-0906">Nuclear pore complex</keyword>
<evidence type="ECO:0000256" key="5">
    <source>
        <dbReference type="ARBA" id="ARBA00023132"/>
    </source>
</evidence>
<dbReference type="EMBL" id="CAAE01014566">
    <property type="protein sequence ID" value="CAF98902.1"/>
    <property type="molecule type" value="Genomic_DNA"/>
</dbReference>
<keyword evidence="7" id="KW-0811">Translocation</keyword>
<accession>Q4SKD0</accession>
<reference evidence="10" key="1">
    <citation type="journal article" date="2004" name="Nature">
        <title>Genome duplication in the teleost fish Tetraodon nigroviridis reveals the early vertebrate proto-karyotype.</title>
        <authorList>
            <person name="Jaillon O."/>
            <person name="Aury J.-M."/>
            <person name="Brunet F."/>
            <person name="Petit J.-L."/>
            <person name="Stange-Thomann N."/>
            <person name="Mauceli E."/>
            <person name="Bouneau L."/>
            <person name="Fischer C."/>
            <person name="Ozouf-Costaz C."/>
            <person name="Bernot A."/>
            <person name="Nicaud S."/>
            <person name="Jaffe D."/>
            <person name="Fisher S."/>
            <person name="Lutfalla G."/>
            <person name="Dossat C."/>
            <person name="Segurens B."/>
            <person name="Dasilva C."/>
            <person name="Salanoubat M."/>
            <person name="Levy M."/>
            <person name="Boudet N."/>
            <person name="Castellano S."/>
            <person name="Anthouard V."/>
            <person name="Jubin C."/>
            <person name="Castelli V."/>
            <person name="Katinka M."/>
            <person name="Vacherie B."/>
            <person name="Biemont C."/>
            <person name="Skalli Z."/>
            <person name="Cattolico L."/>
            <person name="Poulain J."/>
            <person name="De Berardinis V."/>
            <person name="Cruaud C."/>
            <person name="Duprat S."/>
            <person name="Brottier P."/>
            <person name="Coutanceau J.-P."/>
            <person name="Gouzy J."/>
            <person name="Parra G."/>
            <person name="Lardier G."/>
            <person name="Chapple C."/>
            <person name="McKernan K.J."/>
            <person name="McEwan P."/>
            <person name="Bosak S."/>
            <person name="Kellis M."/>
            <person name="Volff J.-N."/>
            <person name="Guigo R."/>
            <person name="Zody M.C."/>
            <person name="Mesirov J."/>
            <person name="Lindblad-Toh K."/>
            <person name="Birren B."/>
            <person name="Nusbaum C."/>
            <person name="Kahn D."/>
            <person name="Robinson-Rechavi M."/>
            <person name="Laudet V."/>
            <person name="Schachter V."/>
            <person name="Quetier F."/>
            <person name="Saurin W."/>
            <person name="Scarpelli C."/>
            <person name="Wincker P."/>
            <person name="Lander E.S."/>
            <person name="Weissenbach J."/>
            <person name="Roest Crollius H."/>
        </authorList>
    </citation>
    <scope>NUCLEOTIDE SEQUENCE [LARGE SCALE GENOMIC DNA]</scope>
</reference>
<dbReference type="GO" id="GO:0017056">
    <property type="term" value="F:structural constituent of nuclear pore"/>
    <property type="evidence" value="ECO:0007669"/>
    <property type="project" value="InterPro"/>
</dbReference>
<dbReference type="PANTHER" id="PTHR11225:SF4">
    <property type="entry name" value="NUCLEAR PORE COMPLEX PROTEIN NUP93"/>
    <property type="match status" value="1"/>
</dbReference>
<keyword evidence="6 7" id="KW-0539">Nucleus</keyword>
<gene>
    <name evidence="10" type="ORF">GSTENG00016787001</name>
</gene>
<keyword evidence="9" id="KW-0812">Transmembrane</keyword>
<protein>
    <recommendedName>
        <fullName evidence="4 7">Nuclear pore complex protein Nup93</fullName>
    </recommendedName>
</protein>
<evidence type="ECO:0000256" key="3">
    <source>
        <dbReference type="ARBA" id="ARBA00010186"/>
    </source>
</evidence>
<dbReference type="Pfam" id="PF04097">
    <property type="entry name" value="Nic96"/>
    <property type="match status" value="2"/>
</dbReference>
<dbReference type="GO" id="GO:0005643">
    <property type="term" value="C:nuclear pore"/>
    <property type="evidence" value="ECO:0007669"/>
    <property type="project" value="UniProtKB-SubCell"/>
</dbReference>
<keyword evidence="7" id="KW-0653">Protein transport</keyword>
<keyword evidence="7 9" id="KW-0472">Membrane</keyword>
<reference evidence="10" key="2">
    <citation type="submission" date="2004-02" db="EMBL/GenBank/DDBJ databases">
        <authorList>
            <consortium name="Genoscope"/>
            <consortium name="Whitehead Institute Centre for Genome Research"/>
        </authorList>
    </citation>
    <scope>NUCLEOTIDE SEQUENCE</scope>
</reference>
<evidence type="ECO:0000313" key="10">
    <source>
        <dbReference type="EMBL" id="CAF98902.1"/>
    </source>
</evidence>
<feature type="transmembrane region" description="Helical" evidence="9">
    <location>
        <begin position="463"/>
        <end position="483"/>
    </location>
</feature>
<proteinExistence type="inferred from homology"/>
<dbReference type="OrthoDB" id="1918363at2759"/>
<dbReference type="GO" id="GO:0031965">
    <property type="term" value="C:nuclear membrane"/>
    <property type="evidence" value="ECO:0007669"/>
    <property type="project" value="UniProtKB-SubCell"/>
</dbReference>
<evidence type="ECO:0000256" key="8">
    <source>
        <dbReference type="SAM" id="MobiDB-lite"/>
    </source>
</evidence>
<keyword evidence="9" id="KW-1133">Transmembrane helix</keyword>
<feature type="region of interest" description="Disordered" evidence="8">
    <location>
        <begin position="848"/>
        <end position="869"/>
    </location>
</feature>
<dbReference type="KEGG" id="tng:GSTEN00016787G001"/>
<dbReference type="GO" id="GO:0016973">
    <property type="term" value="P:poly(A)+ mRNA export from nucleus"/>
    <property type="evidence" value="ECO:0007669"/>
    <property type="project" value="TreeGrafter"/>
</dbReference>
<evidence type="ECO:0000256" key="2">
    <source>
        <dbReference type="ARBA" id="ARBA00004617"/>
    </source>
</evidence>
<evidence type="ECO:0000256" key="1">
    <source>
        <dbReference type="ARBA" id="ARBA00004567"/>
    </source>
</evidence>
<organism evidence="10">
    <name type="scientific">Tetraodon nigroviridis</name>
    <name type="common">Spotted green pufferfish</name>
    <name type="synonym">Chelonodon nigroviridis</name>
    <dbReference type="NCBI Taxonomy" id="99883"/>
    <lineage>
        <taxon>Eukaryota</taxon>
        <taxon>Metazoa</taxon>
        <taxon>Chordata</taxon>
        <taxon>Craniata</taxon>
        <taxon>Vertebrata</taxon>
        <taxon>Euteleostomi</taxon>
        <taxon>Actinopterygii</taxon>
        <taxon>Neopterygii</taxon>
        <taxon>Teleostei</taxon>
        <taxon>Neoteleostei</taxon>
        <taxon>Acanthomorphata</taxon>
        <taxon>Eupercaria</taxon>
        <taxon>Tetraodontiformes</taxon>
        <taxon>Tetradontoidea</taxon>
        <taxon>Tetraodontidae</taxon>
        <taxon>Tetraodon</taxon>
    </lineage>
</organism>
<keyword evidence="7" id="KW-0813">Transport</keyword>
<evidence type="ECO:0000256" key="9">
    <source>
        <dbReference type="SAM" id="Phobius"/>
    </source>
</evidence>
<sequence>MDAEGFGELLQQAEQLAAETEAVSELPHVERNLQEIQQAGERLRSRTLTRTSQDAADVKASILLGSRGLDIFHISQRLESLSAATTFEPLEPVKDTDIQGFLKNERDNALLSAIEESRRRTFLLAEEYHRESMLVQWEQVKQRVLHTLLGAGEDALDLTQDLEPSFVSAVTTPGRSSLDSVEVAYGRQIYIFNEKIVNGHIQPNLGDLCASVAESLDDKNVSDMWLMVKQMTDVLLVPAKDALKSRTSVEMQMAFVRQALSCLENSYKNYTMVTVFGNLHQAQLGGVPGTYQLVRSFLNIKLPGPLPGMQDGEIEGHPVWAVIYYCLRCGDLNAAMQVVNRVQHQLGDFKTWFQEYMNSPTPDRRLSPNSENKLRLHYRRVLRNSADPYKRAVYCLIGKCDISDNHGEIADKTEDYLWLKLNQVCFDDDGSTSPQDRMTLPQLQKQLLEDYGESHFLASQQPFLYFQVLFLTAQFEAALAFLFRVERLRSHAVHVALVLYELRLLLTSSGQSAQLLSQEPGDPPMIRRLNFIRLLMLYTRKFESTDPREALQYFYFLRNEKDSQGENMFLRCVSELVIESREFDMLLGRLEKDGSRKVGSCFICCCFIHLILLLFLCFMSIQHHPCADTCTCPLLCFSLSSPPLQPGVIDKFAGDTRAIISKVALEAENKGLFEEAVRLYELAKNPDKVLELMNRLLSPVIAQVSAPQSNKERLKNTAVAIAERYRCQGISAEKSMDSTFYLLLDLMTFFDEYHAGHVDRAYDVSAAAGGGKSPKKGRARHSSPSLPLSLSLSPCVFQVMERLKLLPLSQDSVEERVAAFRNFSDEVRHNLSEVLLATMNILFTQHKRLKGAPAGTPGRSQRSAEDKDAQLRSQARALITFAGMIPYNMAGDTNARLVQMELLMN</sequence>
<feature type="transmembrane region" description="Helical" evidence="9">
    <location>
        <begin position="598"/>
        <end position="621"/>
    </location>
</feature>
<dbReference type="AlphaFoldDB" id="Q4SKD0"/>
<feature type="region of interest" description="Disordered" evidence="8">
    <location>
        <begin position="767"/>
        <end position="787"/>
    </location>
</feature>
<evidence type="ECO:0000256" key="7">
    <source>
        <dbReference type="RuleBase" id="RU364035"/>
    </source>
</evidence>
<keyword evidence="7" id="KW-0509">mRNA transport</keyword>
<name>Q4SKD0_TETNG</name>
<dbReference type="PANTHER" id="PTHR11225">
    <property type="entry name" value="NUCLEAR PORE COMPLEX PROTEIN NUP93 NUCLEOPORIN NUP93 DEAD EYE PROTEIN"/>
    <property type="match status" value="1"/>
</dbReference>
<dbReference type="InterPro" id="IPR007231">
    <property type="entry name" value="Nucleoporin_int_Nup93/Nic96"/>
</dbReference>
<comment type="function">
    <text evidence="7">Plays a role in the nuclear pore complex (NPC) assembly and/or maintenance.</text>
</comment>
<evidence type="ECO:0000256" key="4">
    <source>
        <dbReference type="ARBA" id="ARBA00017717"/>
    </source>
</evidence>